<name>A0ABP6MLV7_9ACTN</name>
<dbReference type="EMBL" id="BAAAUG010000084">
    <property type="protein sequence ID" value="GAA3118861.1"/>
    <property type="molecule type" value="Genomic_DNA"/>
</dbReference>
<dbReference type="Pfam" id="PF03992">
    <property type="entry name" value="ABM"/>
    <property type="match status" value="1"/>
</dbReference>
<evidence type="ECO:0000313" key="3">
    <source>
        <dbReference type="Proteomes" id="UP001501637"/>
    </source>
</evidence>
<dbReference type="SUPFAM" id="SSF54909">
    <property type="entry name" value="Dimeric alpha+beta barrel"/>
    <property type="match status" value="1"/>
</dbReference>
<reference evidence="3" key="1">
    <citation type="journal article" date="2019" name="Int. J. Syst. Evol. Microbiol.">
        <title>The Global Catalogue of Microorganisms (GCM) 10K type strain sequencing project: providing services to taxonomists for standard genome sequencing and annotation.</title>
        <authorList>
            <consortium name="The Broad Institute Genomics Platform"/>
            <consortium name="The Broad Institute Genome Sequencing Center for Infectious Disease"/>
            <person name="Wu L."/>
            <person name="Ma J."/>
        </authorList>
    </citation>
    <scope>NUCLEOTIDE SEQUENCE [LARGE SCALE GENOMIC DNA]</scope>
    <source>
        <strain evidence="3">JCM 9092</strain>
    </source>
</reference>
<protein>
    <submittedName>
        <fullName evidence="2">Antibiotic biosynthesis monooxygenase</fullName>
    </submittedName>
</protein>
<comment type="caution">
    <text evidence="2">The sequence shown here is derived from an EMBL/GenBank/DDBJ whole genome shotgun (WGS) entry which is preliminary data.</text>
</comment>
<evidence type="ECO:0000313" key="2">
    <source>
        <dbReference type="EMBL" id="GAA3118861.1"/>
    </source>
</evidence>
<gene>
    <name evidence="2" type="ORF">GCM10010449_46170</name>
</gene>
<keyword evidence="2" id="KW-0503">Monooxygenase</keyword>
<evidence type="ECO:0000259" key="1">
    <source>
        <dbReference type="PROSITE" id="PS51725"/>
    </source>
</evidence>
<dbReference type="InterPro" id="IPR011008">
    <property type="entry name" value="Dimeric_a/b-barrel"/>
</dbReference>
<accession>A0ABP6MLV7</accession>
<keyword evidence="3" id="KW-1185">Reference proteome</keyword>
<dbReference type="GO" id="GO:0004497">
    <property type="term" value="F:monooxygenase activity"/>
    <property type="evidence" value="ECO:0007669"/>
    <property type="project" value="UniProtKB-KW"/>
</dbReference>
<proteinExistence type="predicted"/>
<dbReference type="PROSITE" id="PS51725">
    <property type="entry name" value="ABM"/>
    <property type="match status" value="1"/>
</dbReference>
<sequence>MTTESQQPVESSDPSSSVTFINIFEIAPEDADAFAEKWEQRAAIMSKKPGFIDTRLHRAQSPEGRFQLVNVAHWESQEAWEAAGADPAFADRANAARDSKETPVTANPGLYDVIVTFP</sequence>
<dbReference type="InterPro" id="IPR007138">
    <property type="entry name" value="ABM_dom"/>
</dbReference>
<keyword evidence="2" id="KW-0560">Oxidoreductase</keyword>
<organism evidence="2 3">
    <name type="scientific">Streptomyces rectiviolaceus</name>
    <dbReference type="NCBI Taxonomy" id="332591"/>
    <lineage>
        <taxon>Bacteria</taxon>
        <taxon>Bacillati</taxon>
        <taxon>Actinomycetota</taxon>
        <taxon>Actinomycetes</taxon>
        <taxon>Kitasatosporales</taxon>
        <taxon>Streptomycetaceae</taxon>
        <taxon>Streptomyces</taxon>
    </lineage>
</organism>
<dbReference type="RefSeq" id="WP_344523359.1">
    <property type="nucleotide sequence ID" value="NZ_BAAAUG010000084.1"/>
</dbReference>
<dbReference type="Proteomes" id="UP001501637">
    <property type="component" value="Unassembled WGS sequence"/>
</dbReference>
<feature type="domain" description="ABM" evidence="1">
    <location>
        <begin position="18"/>
        <end position="110"/>
    </location>
</feature>
<dbReference type="Gene3D" id="3.30.70.100">
    <property type="match status" value="1"/>
</dbReference>